<dbReference type="SUPFAM" id="SSF109854">
    <property type="entry name" value="DinB/YfiT-like putative metalloenzymes"/>
    <property type="match status" value="1"/>
</dbReference>
<evidence type="ECO:0000259" key="1">
    <source>
        <dbReference type="Pfam" id="PF12867"/>
    </source>
</evidence>
<keyword evidence="3" id="KW-1185">Reference proteome</keyword>
<dbReference type="Pfam" id="PF12867">
    <property type="entry name" value="DinB_2"/>
    <property type="match status" value="1"/>
</dbReference>
<gene>
    <name evidence="2" type="ORF">GCM10009547_42020</name>
</gene>
<reference evidence="2 3" key="1">
    <citation type="journal article" date="2019" name="Int. J. Syst. Evol. Microbiol.">
        <title>The Global Catalogue of Microorganisms (GCM) 10K type strain sequencing project: providing services to taxonomists for standard genome sequencing and annotation.</title>
        <authorList>
            <consortium name="The Broad Institute Genomics Platform"/>
            <consortium name="The Broad Institute Genome Sequencing Center for Infectious Disease"/>
            <person name="Wu L."/>
            <person name="Ma J."/>
        </authorList>
    </citation>
    <scope>NUCLEOTIDE SEQUENCE [LARGE SCALE GENOMIC DNA]</scope>
    <source>
        <strain evidence="2 3">JCM 10671</strain>
    </source>
</reference>
<dbReference type="RefSeq" id="WP_344608476.1">
    <property type="nucleotide sequence ID" value="NZ_BAAAHE010000045.1"/>
</dbReference>
<dbReference type="InterPro" id="IPR034660">
    <property type="entry name" value="DinB/YfiT-like"/>
</dbReference>
<proteinExistence type="predicted"/>
<evidence type="ECO:0000313" key="3">
    <source>
        <dbReference type="Proteomes" id="UP001500957"/>
    </source>
</evidence>
<evidence type="ECO:0000313" key="2">
    <source>
        <dbReference type="EMBL" id="GAA0633657.1"/>
    </source>
</evidence>
<feature type="domain" description="DinB-like" evidence="1">
    <location>
        <begin position="86"/>
        <end position="230"/>
    </location>
</feature>
<name>A0ABN1H8Z5_9ACTN</name>
<dbReference type="Gene3D" id="1.20.120.450">
    <property type="entry name" value="dinb family like domain"/>
    <property type="match status" value="1"/>
</dbReference>
<organism evidence="2 3">
    <name type="scientific">Sporichthya brevicatena</name>
    <dbReference type="NCBI Taxonomy" id="171442"/>
    <lineage>
        <taxon>Bacteria</taxon>
        <taxon>Bacillati</taxon>
        <taxon>Actinomycetota</taxon>
        <taxon>Actinomycetes</taxon>
        <taxon>Sporichthyales</taxon>
        <taxon>Sporichthyaceae</taxon>
        <taxon>Sporichthya</taxon>
    </lineage>
</organism>
<dbReference type="EMBL" id="BAAAHE010000045">
    <property type="protein sequence ID" value="GAA0633657.1"/>
    <property type="molecule type" value="Genomic_DNA"/>
</dbReference>
<protein>
    <submittedName>
        <fullName evidence="2">DinB family protein</fullName>
    </submittedName>
</protein>
<sequence length="244" mass="27872">MTEIADRSVTGVRCRDLDVRQAGFWNIRMRDTWIQDVEIDGDVENLRINGIDVGPLIEAELDRRYPLRPKMRPTDLAGFSEAVDILETLWARTVARARALPPELLHERVDGEWSFVQTLRHLLFATDIWISRALLGNPRPWHPLGLPFEEMEPHPEIPVAHDARPDLDEVLPLRAERYALLRRVLEDLTPEGLAATTEPVEGPGYPPAGRYPVAKCLTTVLNEEWQHRLYAERDLDALEARQAG</sequence>
<accession>A0ABN1H8Z5</accession>
<dbReference type="InterPro" id="IPR024775">
    <property type="entry name" value="DinB-like"/>
</dbReference>
<comment type="caution">
    <text evidence="2">The sequence shown here is derived from an EMBL/GenBank/DDBJ whole genome shotgun (WGS) entry which is preliminary data.</text>
</comment>
<dbReference type="Proteomes" id="UP001500957">
    <property type="component" value="Unassembled WGS sequence"/>
</dbReference>